<dbReference type="AlphaFoldDB" id="A0AAV2F7U6"/>
<feature type="compositionally biased region" description="Pro residues" evidence="1">
    <location>
        <begin position="179"/>
        <end position="193"/>
    </location>
</feature>
<evidence type="ECO:0000256" key="1">
    <source>
        <dbReference type="SAM" id="MobiDB-lite"/>
    </source>
</evidence>
<keyword evidence="3" id="KW-1185">Reference proteome</keyword>
<feature type="compositionally biased region" description="Basic and acidic residues" evidence="1">
    <location>
        <begin position="18"/>
        <end position="31"/>
    </location>
</feature>
<gene>
    <name evidence="2" type="ORF">LTRI10_LOCUS34536</name>
</gene>
<feature type="region of interest" description="Disordered" evidence="1">
    <location>
        <begin position="175"/>
        <end position="213"/>
    </location>
</feature>
<dbReference type="EMBL" id="OZ034819">
    <property type="protein sequence ID" value="CAL1394007.1"/>
    <property type="molecule type" value="Genomic_DNA"/>
</dbReference>
<accession>A0AAV2F7U6</accession>
<name>A0AAV2F7U6_9ROSI</name>
<evidence type="ECO:0000313" key="3">
    <source>
        <dbReference type="Proteomes" id="UP001497516"/>
    </source>
</evidence>
<sequence>MRLDESINQFSRHGTGAKGDRGRIEQREESQSLHGRLRGRSASLDPSHSAADDPPTFIDDIDSVSSFPPLLGGSPDPPQQPFVNSFSQFKRWPSHVPSPPPPGDQNHHPEHPLHKSNSTPVLHKPRMDERSNQAAAVADLNELRISDSEKLAAAAAAANLGYTNSFTKDRMLKMGTPAWPSPSPSPSHSPPLNPFRTTSNSSEESTPKPTTHVVIGGITCPMVRKLSLLRHRSNTMNGKIDFIKT</sequence>
<organism evidence="2 3">
    <name type="scientific">Linum trigynum</name>
    <dbReference type="NCBI Taxonomy" id="586398"/>
    <lineage>
        <taxon>Eukaryota</taxon>
        <taxon>Viridiplantae</taxon>
        <taxon>Streptophyta</taxon>
        <taxon>Embryophyta</taxon>
        <taxon>Tracheophyta</taxon>
        <taxon>Spermatophyta</taxon>
        <taxon>Magnoliopsida</taxon>
        <taxon>eudicotyledons</taxon>
        <taxon>Gunneridae</taxon>
        <taxon>Pentapetalae</taxon>
        <taxon>rosids</taxon>
        <taxon>fabids</taxon>
        <taxon>Malpighiales</taxon>
        <taxon>Linaceae</taxon>
        <taxon>Linum</taxon>
    </lineage>
</organism>
<feature type="compositionally biased region" description="Polar residues" evidence="1">
    <location>
        <begin position="195"/>
        <end position="209"/>
    </location>
</feature>
<feature type="compositionally biased region" description="Polar residues" evidence="1">
    <location>
        <begin position="1"/>
        <end position="12"/>
    </location>
</feature>
<reference evidence="2 3" key="1">
    <citation type="submission" date="2024-04" db="EMBL/GenBank/DDBJ databases">
        <authorList>
            <person name="Fracassetti M."/>
        </authorList>
    </citation>
    <scope>NUCLEOTIDE SEQUENCE [LARGE SCALE GENOMIC DNA]</scope>
</reference>
<proteinExistence type="predicted"/>
<dbReference type="Proteomes" id="UP001497516">
    <property type="component" value="Chromosome 6"/>
</dbReference>
<feature type="region of interest" description="Disordered" evidence="1">
    <location>
        <begin position="1"/>
        <end position="133"/>
    </location>
</feature>
<evidence type="ECO:0000313" key="2">
    <source>
        <dbReference type="EMBL" id="CAL1394007.1"/>
    </source>
</evidence>
<protein>
    <submittedName>
        <fullName evidence="2">Uncharacterized protein</fullName>
    </submittedName>
</protein>